<dbReference type="InterPro" id="IPR011990">
    <property type="entry name" value="TPR-like_helical_dom_sf"/>
</dbReference>
<evidence type="ECO:0000256" key="1">
    <source>
        <dbReference type="ARBA" id="ARBA00022737"/>
    </source>
</evidence>
<reference evidence="2 3" key="1">
    <citation type="submission" date="2024-03" db="EMBL/GenBank/DDBJ databases">
        <authorList>
            <person name="Jo J.-H."/>
        </authorList>
    </citation>
    <scope>NUCLEOTIDE SEQUENCE [LARGE SCALE GENOMIC DNA]</scope>
    <source>
        <strain evidence="2 3">AS3R-12</strain>
    </source>
</reference>
<dbReference type="Proteomes" id="UP001379235">
    <property type="component" value="Unassembled WGS sequence"/>
</dbReference>
<organism evidence="2 3">
    <name type="scientific">Novosphingobium aquae</name>
    <dbReference type="NCBI Taxonomy" id="3133435"/>
    <lineage>
        <taxon>Bacteria</taxon>
        <taxon>Pseudomonadati</taxon>
        <taxon>Pseudomonadota</taxon>
        <taxon>Alphaproteobacteria</taxon>
        <taxon>Sphingomonadales</taxon>
        <taxon>Sphingomonadaceae</taxon>
        <taxon>Novosphingobium</taxon>
    </lineage>
</organism>
<name>A0ABU8S871_9SPHN</name>
<keyword evidence="3" id="KW-1185">Reference proteome</keyword>
<evidence type="ECO:0000313" key="3">
    <source>
        <dbReference type="Proteomes" id="UP001379235"/>
    </source>
</evidence>
<keyword evidence="1" id="KW-0677">Repeat</keyword>
<protein>
    <submittedName>
        <fullName evidence="2">Pentapeptide repeat-containing protein</fullName>
    </submittedName>
</protein>
<evidence type="ECO:0000313" key="2">
    <source>
        <dbReference type="EMBL" id="MEJ6010158.1"/>
    </source>
</evidence>
<dbReference type="InterPro" id="IPR001646">
    <property type="entry name" value="5peptide_repeat"/>
</dbReference>
<dbReference type="Gene3D" id="1.25.40.10">
    <property type="entry name" value="Tetratricopeptide repeat domain"/>
    <property type="match status" value="1"/>
</dbReference>
<accession>A0ABU8S871</accession>
<dbReference type="PANTHER" id="PTHR47447:SF17">
    <property type="entry name" value="OS12G0638900 PROTEIN"/>
    <property type="match status" value="1"/>
</dbReference>
<dbReference type="EMBL" id="JBBHJY010000004">
    <property type="protein sequence ID" value="MEJ6010158.1"/>
    <property type="molecule type" value="Genomic_DNA"/>
</dbReference>
<dbReference type="SUPFAM" id="SSF141571">
    <property type="entry name" value="Pentapeptide repeat-like"/>
    <property type="match status" value="1"/>
</dbReference>
<gene>
    <name evidence="2" type="ORF">WG900_09530</name>
</gene>
<sequence length="357" mass="40410">MTIDLQPAIDAIKQSRGKRIPDRLIALGLDPATDFAGGDWRYSDFRNCDLAGFDFRNARLFGADFTRADVSGTDFTGALDVHKARLHLASNWQDAILTDDQIVLIETQISGLDTRRRTSLAPQQWVALIRDASDYNAAAALLDEMDATSNALNAFAYTATIMKARSLEDRADARRRVDEFLAKQGEPDVAFFTEAMSLAINAEQANKLFADMKRRRLFPDKYAYNKLISKQEKFDKALPIYQQMIDNSIEINEYTGYALFDVIANFDHAITVLIKMRENGVFVFTYQFMNELVKQSRLIESTTRRVQELIDLGKNPREIVRTLIIEKAKDPWRSTALQSLGLDPLPDLWSIGKQPPG</sequence>
<comment type="caution">
    <text evidence="2">The sequence shown here is derived from an EMBL/GenBank/DDBJ whole genome shotgun (WGS) entry which is preliminary data.</text>
</comment>
<dbReference type="RefSeq" id="WP_339966645.1">
    <property type="nucleotide sequence ID" value="NZ_JBBHJY010000004.1"/>
</dbReference>
<proteinExistence type="predicted"/>
<dbReference type="Pfam" id="PF00805">
    <property type="entry name" value="Pentapeptide"/>
    <property type="match status" value="1"/>
</dbReference>
<dbReference type="Gene3D" id="2.160.20.80">
    <property type="entry name" value="E3 ubiquitin-protein ligase SopA"/>
    <property type="match status" value="1"/>
</dbReference>
<dbReference type="PANTHER" id="PTHR47447">
    <property type="entry name" value="OS03G0856100 PROTEIN"/>
    <property type="match status" value="1"/>
</dbReference>